<dbReference type="AlphaFoldDB" id="A0AAD9N788"/>
<comment type="caution">
    <text evidence="4">The sequence shown here is derived from an EMBL/GenBank/DDBJ whole genome shotgun (WGS) entry which is preliminary data.</text>
</comment>
<feature type="domain" description="Ataxin-10" evidence="3">
    <location>
        <begin position="339"/>
        <end position="433"/>
    </location>
</feature>
<evidence type="ECO:0000313" key="4">
    <source>
        <dbReference type="EMBL" id="KAK2157586.1"/>
    </source>
</evidence>
<dbReference type="EMBL" id="JAODUP010000188">
    <property type="protein sequence ID" value="KAK2157586.1"/>
    <property type="molecule type" value="Genomic_DNA"/>
</dbReference>
<keyword evidence="1" id="KW-0132">Cell division</keyword>
<dbReference type="SUPFAM" id="SSF100909">
    <property type="entry name" value="IP3 receptor type 1 binding core, domain 2"/>
    <property type="match status" value="1"/>
</dbReference>
<evidence type="ECO:0000259" key="3">
    <source>
        <dbReference type="Pfam" id="PF09759"/>
    </source>
</evidence>
<dbReference type="Proteomes" id="UP001208570">
    <property type="component" value="Unassembled WGS sequence"/>
</dbReference>
<dbReference type="PANTHER" id="PTHR13255:SF0">
    <property type="entry name" value="ATAXIN-10"/>
    <property type="match status" value="1"/>
</dbReference>
<dbReference type="PANTHER" id="PTHR13255">
    <property type="entry name" value="ATAXIN-10"/>
    <property type="match status" value="1"/>
</dbReference>
<dbReference type="InterPro" id="IPR019156">
    <property type="entry name" value="Ataxin-10_domain"/>
</dbReference>
<dbReference type="InterPro" id="IPR035910">
    <property type="entry name" value="RyR/IP3R_RIH_dom_sf"/>
</dbReference>
<keyword evidence="5" id="KW-1185">Reference proteome</keyword>
<accession>A0AAD9N788</accession>
<evidence type="ECO:0000256" key="2">
    <source>
        <dbReference type="ARBA" id="ARBA00023306"/>
    </source>
</evidence>
<proteinExistence type="predicted"/>
<protein>
    <recommendedName>
        <fullName evidence="3">Ataxin-10 domain-containing protein</fullName>
    </recommendedName>
</protein>
<gene>
    <name evidence="4" type="ORF">LSH36_188g03054</name>
</gene>
<organism evidence="4 5">
    <name type="scientific">Paralvinella palmiformis</name>
    <dbReference type="NCBI Taxonomy" id="53620"/>
    <lineage>
        <taxon>Eukaryota</taxon>
        <taxon>Metazoa</taxon>
        <taxon>Spiralia</taxon>
        <taxon>Lophotrochozoa</taxon>
        <taxon>Annelida</taxon>
        <taxon>Polychaeta</taxon>
        <taxon>Sedentaria</taxon>
        <taxon>Canalipalpata</taxon>
        <taxon>Terebellida</taxon>
        <taxon>Terebelliformia</taxon>
        <taxon>Alvinellidae</taxon>
        <taxon>Paralvinella</taxon>
    </lineage>
</organism>
<evidence type="ECO:0000313" key="5">
    <source>
        <dbReference type="Proteomes" id="UP001208570"/>
    </source>
</evidence>
<name>A0AAD9N788_9ANNE</name>
<reference evidence="4" key="1">
    <citation type="journal article" date="2023" name="Mol. Biol. Evol.">
        <title>Third-Generation Sequencing Reveals the Adaptive Role of the Epigenome in Three Deep-Sea Polychaetes.</title>
        <authorList>
            <person name="Perez M."/>
            <person name="Aroh O."/>
            <person name="Sun Y."/>
            <person name="Lan Y."/>
            <person name="Juniper S.K."/>
            <person name="Young C.R."/>
            <person name="Angers B."/>
            <person name="Qian P.Y."/>
        </authorList>
    </citation>
    <scope>NUCLEOTIDE SEQUENCE</scope>
    <source>
        <strain evidence="4">P08H-3</strain>
    </source>
</reference>
<dbReference type="GO" id="GO:0005829">
    <property type="term" value="C:cytosol"/>
    <property type="evidence" value="ECO:0007669"/>
    <property type="project" value="TreeGrafter"/>
</dbReference>
<dbReference type="InterPro" id="IPR051374">
    <property type="entry name" value="Ataxin-10/CTR86_families"/>
</dbReference>
<sequence length="461" mass="52109">MPEELTVQMCSCFIQFLEQTRQIFDILTSNIEPEQLQILELATESARCLRNVCAGCQRNQEIIAKQSTLFERLHDFIESCCLFLSKSVTDGNKTPVYVLLRCNIQMLGNLAAGNKQAGLVIWKKYFSIFSCMLIHSCLLADPTICLDQLVETGPGQTLIIAILDYLIQEDNEWGLFIIELILTKPRVLHDIWNQLETSEKNLVLDIMLSQLDKASYSKPISQQVRKTVPEDITALTETVPFILKMFKDNACMILGLNQGVSMNNEDCLLLTKQLSILCTATAIQEKYTDVRRDEALLRCAINLLHCMKMIGEECNNVFSPVSKVSELENTDTSHPVCGLKRDLIRLVANMVYKNRVNQDKVREFGGISLIMDHTNIDGRNPLSVITQWSIFAIHNLLESNTENQAFVAGMRLEGLSDNIEQLREFGVEAELDGDHIIVRNVDVNKSVSPLSKLYKDDAKNL</sequence>
<dbReference type="GO" id="GO:0051301">
    <property type="term" value="P:cell division"/>
    <property type="evidence" value="ECO:0007669"/>
    <property type="project" value="UniProtKB-KW"/>
</dbReference>
<dbReference type="Pfam" id="PF09759">
    <property type="entry name" value="Atx10homo_assoc"/>
    <property type="match status" value="1"/>
</dbReference>
<dbReference type="GO" id="GO:0031175">
    <property type="term" value="P:neuron projection development"/>
    <property type="evidence" value="ECO:0007669"/>
    <property type="project" value="TreeGrafter"/>
</dbReference>
<keyword evidence="2" id="KW-0131">Cell cycle</keyword>
<evidence type="ECO:0000256" key="1">
    <source>
        <dbReference type="ARBA" id="ARBA00022618"/>
    </source>
</evidence>